<organism evidence="1 2">
    <name type="scientific">Calocera viscosa (strain TUFC12733)</name>
    <dbReference type="NCBI Taxonomy" id="1330018"/>
    <lineage>
        <taxon>Eukaryota</taxon>
        <taxon>Fungi</taxon>
        <taxon>Dikarya</taxon>
        <taxon>Basidiomycota</taxon>
        <taxon>Agaricomycotina</taxon>
        <taxon>Dacrymycetes</taxon>
        <taxon>Dacrymycetales</taxon>
        <taxon>Dacrymycetaceae</taxon>
        <taxon>Calocera</taxon>
    </lineage>
</organism>
<keyword evidence="2" id="KW-1185">Reference proteome</keyword>
<evidence type="ECO:0000313" key="1">
    <source>
        <dbReference type="EMBL" id="KZO93347.1"/>
    </source>
</evidence>
<dbReference type="AlphaFoldDB" id="A0A167J8L3"/>
<name>A0A167J8L3_CALVF</name>
<sequence>MMLTVSPTFNELVLGHLKEYGMLDNFNSTYTLVAIAKSSTKIDQSLCDPIKAASLLEHGGALSLNLALAKAFEAKNFEGILYIGERCGCWCQDCGSSSLSDAVKAKPSCPSIHIYAPPSSAPPQFHYPKTQAPSPTVARVPVFPKRTDTQQSLPSVIDDKTGCSFRTPFTWMWETVKSCWGSTSICCVRCGACLDNTCCSCDERTLRDLDVDNDIFNLATLAGLAVAAAEAGDG</sequence>
<proteinExistence type="predicted"/>
<accession>A0A167J8L3</accession>
<dbReference type="OrthoDB" id="3415681at2759"/>
<reference evidence="1 2" key="1">
    <citation type="journal article" date="2016" name="Mol. Biol. Evol.">
        <title>Comparative Genomics of Early-Diverging Mushroom-Forming Fungi Provides Insights into the Origins of Lignocellulose Decay Capabilities.</title>
        <authorList>
            <person name="Nagy L.G."/>
            <person name="Riley R."/>
            <person name="Tritt A."/>
            <person name="Adam C."/>
            <person name="Daum C."/>
            <person name="Floudas D."/>
            <person name="Sun H."/>
            <person name="Yadav J.S."/>
            <person name="Pangilinan J."/>
            <person name="Larsson K.H."/>
            <person name="Matsuura K."/>
            <person name="Barry K."/>
            <person name="Labutti K."/>
            <person name="Kuo R."/>
            <person name="Ohm R.A."/>
            <person name="Bhattacharya S.S."/>
            <person name="Shirouzu T."/>
            <person name="Yoshinaga Y."/>
            <person name="Martin F.M."/>
            <person name="Grigoriev I.V."/>
            <person name="Hibbett D.S."/>
        </authorList>
    </citation>
    <scope>NUCLEOTIDE SEQUENCE [LARGE SCALE GENOMIC DNA]</scope>
    <source>
        <strain evidence="1 2">TUFC12733</strain>
    </source>
</reference>
<dbReference type="EMBL" id="KV417302">
    <property type="protein sequence ID" value="KZO93347.1"/>
    <property type="molecule type" value="Genomic_DNA"/>
</dbReference>
<dbReference type="Proteomes" id="UP000076738">
    <property type="component" value="Unassembled WGS sequence"/>
</dbReference>
<gene>
    <name evidence="1" type="ORF">CALVIDRAFT_540072</name>
</gene>
<protein>
    <submittedName>
        <fullName evidence="1">Uncharacterized protein</fullName>
    </submittedName>
</protein>
<evidence type="ECO:0000313" key="2">
    <source>
        <dbReference type="Proteomes" id="UP000076738"/>
    </source>
</evidence>